<protein>
    <recommendedName>
        <fullName evidence="7">EamA domain-containing protein</fullName>
    </recommendedName>
</protein>
<feature type="transmembrane region" description="Helical" evidence="6">
    <location>
        <begin position="164"/>
        <end position="185"/>
    </location>
</feature>
<feature type="transmembrane region" description="Helical" evidence="6">
    <location>
        <begin position="57"/>
        <end position="77"/>
    </location>
</feature>
<keyword evidence="4 6" id="KW-1133">Transmembrane helix</keyword>
<evidence type="ECO:0000256" key="1">
    <source>
        <dbReference type="ARBA" id="ARBA00004651"/>
    </source>
</evidence>
<reference evidence="8" key="1">
    <citation type="submission" date="2021-01" db="EMBL/GenBank/DDBJ databases">
        <authorList>
            <person name="Corre E."/>
            <person name="Pelletier E."/>
            <person name="Niang G."/>
            <person name="Scheremetjew M."/>
            <person name="Finn R."/>
            <person name="Kale V."/>
            <person name="Holt S."/>
            <person name="Cochrane G."/>
            <person name="Meng A."/>
            <person name="Brown T."/>
            <person name="Cohen L."/>
        </authorList>
    </citation>
    <scope>NUCLEOTIDE SEQUENCE</scope>
    <source>
        <strain evidence="8">CCMP622</strain>
    </source>
</reference>
<keyword evidence="3 6" id="KW-0812">Transmembrane</keyword>
<dbReference type="InterPro" id="IPR051258">
    <property type="entry name" value="Diverse_Substrate_Transporter"/>
</dbReference>
<dbReference type="GO" id="GO:0005886">
    <property type="term" value="C:plasma membrane"/>
    <property type="evidence" value="ECO:0007669"/>
    <property type="project" value="UniProtKB-SubCell"/>
</dbReference>
<feature type="transmembrane region" description="Helical" evidence="6">
    <location>
        <begin position="224"/>
        <end position="243"/>
    </location>
</feature>
<evidence type="ECO:0000256" key="4">
    <source>
        <dbReference type="ARBA" id="ARBA00022989"/>
    </source>
</evidence>
<dbReference type="InterPro" id="IPR000620">
    <property type="entry name" value="EamA_dom"/>
</dbReference>
<feature type="transmembrane region" description="Helical" evidence="6">
    <location>
        <begin position="89"/>
        <end position="108"/>
    </location>
</feature>
<dbReference type="InterPro" id="IPR037185">
    <property type="entry name" value="EmrE-like"/>
</dbReference>
<dbReference type="PANTHER" id="PTHR42920">
    <property type="entry name" value="OS03G0707200 PROTEIN-RELATED"/>
    <property type="match status" value="1"/>
</dbReference>
<evidence type="ECO:0000256" key="2">
    <source>
        <dbReference type="ARBA" id="ARBA00022475"/>
    </source>
</evidence>
<organism evidence="8">
    <name type="scientific">Lotharella oceanica</name>
    <dbReference type="NCBI Taxonomy" id="641309"/>
    <lineage>
        <taxon>Eukaryota</taxon>
        <taxon>Sar</taxon>
        <taxon>Rhizaria</taxon>
        <taxon>Cercozoa</taxon>
        <taxon>Chlorarachniophyceae</taxon>
        <taxon>Lotharella</taxon>
    </lineage>
</organism>
<evidence type="ECO:0000259" key="7">
    <source>
        <dbReference type="Pfam" id="PF00892"/>
    </source>
</evidence>
<sequence length="261" mass="27525">MTAGFELGLWLFLGSTLQLTGLKLTTGSQAAVIVQLTTVFVPLLEAGFFGKTLSKNLWIGVALAFTGAALVATDQATNSGLGGLSLLQMAKGDAIVLAAALMYSMHVLRLDTYAKKVEPLQLATGKQTAQLLFSTAFAWVPALFSDSRIAQYRDFASAQTHDTLMIILAVVVWNGAVSSAFTSYAQSYGQRRLPPTLAGLLFTTQPLWAALLSSIFLHEPIGKLGACGIALVLAALAQSLVPITGSTMASDPVEEETKKNG</sequence>
<feature type="domain" description="EamA" evidence="7">
    <location>
        <begin position="91"/>
        <end position="237"/>
    </location>
</feature>
<gene>
    <name evidence="8" type="ORF">LSP00402_LOCUS15543</name>
</gene>
<dbReference type="EMBL" id="HBHP01025049">
    <property type="protein sequence ID" value="CAD9771553.1"/>
    <property type="molecule type" value="Transcribed_RNA"/>
</dbReference>
<feature type="domain" description="EamA" evidence="7">
    <location>
        <begin position="12"/>
        <end position="72"/>
    </location>
</feature>
<dbReference type="Pfam" id="PF00892">
    <property type="entry name" value="EamA"/>
    <property type="match status" value="2"/>
</dbReference>
<evidence type="ECO:0000256" key="6">
    <source>
        <dbReference type="SAM" id="Phobius"/>
    </source>
</evidence>
<name>A0A7S2TXC8_9EUKA</name>
<comment type="subcellular location">
    <subcellularLocation>
        <location evidence="1">Cell membrane</location>
        <topology evidence="1">Multi-pass membrane protein</topology>
    </subcellularLocation>
</comment>
<keyword evidence="5 6" id="KW-0472">Membrane</keyword>
<accession>A0A7S2TXC8</accession>
<evidence type="ECO:0000313" key="8">
    <source>
        <dbReference type="EMBL" id="CAD9771553.1"/>
    </source>
</evidence>
<proteinExistence type="predicted"/>
<dbReference type="PANTHER" id="PTHR42920:SF5">
    <property type="entry name" value="EAMA DOMAIN-CONTAINING PROTEIN"/>
    <property type="match status" value="1"/>
</dbReference>
<keyword evidence="2" id="KW-1003">Cell membrane</keyword>
<evidence type="ECO:0000256" key="5">
    <source>
        <dbReference type="ARBA" id="ARBA00023136"/>
    </source>
</evidence>
<dbReference type="SUPFAM" id="SSF103481">
    <property type="entry name" value="Multidrug resistance efflux transporter EmrE"/>
    <property type="match status" value="2"/>
</dbReference>
<evidence type="ECO:0000256" key="3">
    <source>
        <dbReference type="ARBA" id="ARBA00022692"/>
    </source>
</evidence>
<dbReference type="AlphaFoldDB" id="A0A7S2TXC8"/>
<feature type="transmembrane region" description="Helical" evidence="6">
    <location>
        <begin position="197"/>
        <end position="217"/>
    </location>
</feature>